<dbReference type="PIRSF" id="PIRSF003107">
    <property type="entry name" value="PhoU"/>
    <property type="match status" value="1"/>
</dbReference>
<dbReference type="GO" id="GO:0005737">
    <property type="term" value="C:cytoplasm"/>
    <property type="evidence" value="ECO:0007669"/>
    <property type="project" value="UniProtKB-SubCell"/>
</dbReference>
<dbReference type="PANTHER" id="PTHR42930">
    <property type="entry name" value="PHOSPHATE-SPECIFIC TRANSPORT SYSTEM ACCESSORY PROTEIN PHOU"/>
    <property type="match status" value="1"/>
</dbReference>
<name>A0A1I0V464_9BACI</name>
<evidence type="ECO:0000256" key="1">
    <source>
        <dbReference type="ARBA" id="ARBA00004496"/>
    </source>
</evidence>
<keyword evidence="4 7" id="KW-0813">Transport</keyword>
<dbReference type="FunFam" id="1.20.58.220:FF:000004">
    <property type="entry name" value="Phosphate-specific transport system accessory protein PhoU"/>
    <property type="match status" value="1"/>
</dbReference>
<evidence type="ECO:0000256" key="5">
    <source>
        <dbReference type="ARBA" id="ARBA00022490"/>
    </source>
</evidence>
<dbReference type="PANTHER" id="PTHR42930:SF3">
    <property type="entry name" value="PHOSPHATE-SPECIFIC TRANSPORT SYSTEM ACCESSORY PROTEIN PHOU"/>
    <property type="match status" value="1"/>
</dbReference>
<dbReference type="SUPFAM" id="SSF109755">
    <property type="entry name" value="PhoU-like"/>
    <property type="match status" value="1"/>
</dbReference>
<feature type="domain" description="PhoU" evidence="8">
    <location>
        <begin position="19"/>
        <end position="105"/>
    </location>
</feature>
<comment type="function">
    <text evidence="7">Plays a role in the regulation of phosphate uptake.</text>
</comment>
<keyword evidence="10" id="KW-1185">Reference proteome</keyword>
<keyword evidence="5 7" id="KW-0963">Cytoplasm</keyword>
<sequence>MGNREQFQSELNQIKEEIIKLSTASEEALMQSIDALYNLDVVLAEQVLEHDKEIDRRERVINDKTILLIAKQQPVATDLRRLVIALQITNDIERMADNAKNIAKSTLHLGEDHHLSIHQGIKEMRDMAIDMNHTAMHAFQYEDISIAGKLSEMDDKVDKLYEGIIHDLLSETATNPEKIQYVMQMAFSARYIERFADHITNIGESILYLVKGESFKLN</sequence>
<dbReference type="EMBL" id="FOJW01000001">
    <property type="protein sequence ID" value="SFA70903.1"/>
    <property type="molecule type" value="Genomic_DNA"/>
</dbReference>
<dbReference type="OrthoDB" id="9814256at2"/>
<evidence type="ECO:0000256" key="6">
    <source>
        <dbReference type="ARBA" id="ARBA00022592"/>
    </source>
</evidence>
<dbReference type="Proteomes" id="UP000198642">
    <property type="component" value="Unassembled WGS sequence"/>
</dbReference>
<dbReference type="STRING" id="237679.SAMN04488072_101156"/>
<evidence type="ECO:0000256" key="7">
    <source>
        <dbReference type="PIRNR" id="PIRNR003107"/>
    </source>
</evidence>
<protein>
    <recommendedName>
        <fullName evidence="7">Phosphate-specific transport system accessory protein PhoU</fullName>
    </recommendedName>
</protein>
<dbReference type="NCBIfam" id="TIGR02135">
    <property type="entry name" value="phoU_full"/>
    <property type="match status" value="1"/>
</dbReference>
<comment type="similarity">
    <text evidence="2 7">Belongs to the PhoU family.</text>
</comment>
<evidence type="ECO:0000259" key="8">
    <source>
        <dbReference type="Pfam" id="PF01895"/>
    </source>
</evidence>
<accession>A0A1I0V464</accession>
<dbReference type="RefSeq" id="WP_090232180.1">
    <property type="nucleotide sequence ID" value="NZ_FOJW01000001.1"/>
</dbReference>
<evidence type="ECO:0000313" key="9">
    <source>
        <dbReference type="EMBL" id="SFA70903.1"/>
    </source>
</evidence>
<dbReference type="GO" id="GO:0006817">
    <property type="term" value="P:phosphate ion transport"/>
    <property type="evidence" value="ECO:0007669"/>
    <property type="project" value="UniProtKB-KW"/>
</dbReference>
<dbReference type="InterPro" id="IPR026022">
    <property type="entry name" value="PhoU_dom"/>
</dbReference>
<organism evidence="9 10">
    <name type="scientific">Lentibacillus halodurans</name>
    <dbReference type="NCBI Taxonomy" id="237679"/>
    <lineage>
        <taxon>Bacteria</taxon>
        <taxon>Bacillati</taxon>
        <taxon>Bacillota</taxon>
        <taxon>Bacilli</taxon>
        <taxon>Bacillales</taxon>
        <taxon>Bacillaceae</taxon>
        <taxon>Lentibacillus</taxon>
    </lineage>
</organism>
<comment type="subcellular location">
    <subcellularLocation>
        <location evidence="1 7">Cytoplasm</location>
    </subcellularLocation>
</comment>
<gene>
    <name evidence="9" type="ORF">SAMN04488072_101156</name>
</gene>
<feature type="domain" description="PhoU" evidence="8">
    <location>
        <begin position="121"/>
        <end position="206"/>
    </location>
</feature>
<dbReference type="InterPro" id="IPR038078">
    <property type="entry name" value="PhoU-like_sf"/>
</dbReference>
<evidence type="ECO:0000313" key="10">
    <source>
        <dbReference type="Proteomes" id="UP000198642"/>
    </source>
</evidence>
<evidence type="ECO:0000256" key="4">
    <source>
        <dbReference type="ARBA" id="ARBA00022448"/>
    </source>
</evidence>
<keyword evidence="6 7" id="KW-0592">Phosphate transport</keyword>
<evidence type="ECO:0000256" key="2">
    <source>
        <dbReference type="ARBA" id="ARBA00008107"/>
    </source>
</evidence>
<proteinExistence type="inferred from homology"/>
<dbReference type="Gene3D" id="1.20.58.220">
    <property type="entry name" value="Phosphate transport system protein phou homolog 2, domain 2"/>
    <property type="match status" value="1"/>
</dbReference>
<comment type="subunit">
    <text evidence="3 7">Homodimer.</text>
</comment>
<dbReference type="Pfam" id="PF01895">
    <property type="entry name" value="PhoU"/>
    <property type="match status" value="2"/>
</dbReference>
<dbReference type="InterPro" id="IPR028366">
    <property type="entry name" value="PhoU"/>
</dbReference>
<reference evidence="9 10" key="1">
    <citation type="submission" date="2016-10" db="EMBL/GenBank/DDBJ databases">
        <authorList>
            <person name="de Groot N.N."/>
        </authorList>
    </citation>
    <scope>NUCLEOTIDE SEQUENCE [LARGE SCALE GENOMIC DNA]</scope>
    <source>
        <strain evidence="9 10">CGMCC 1.3702</strain>
    </source>
</reference>
<dbReference type="GO" id="GO:0045936">
    <property type="term" value="P:negative regulation of phosphate metabolic process"/>
    <property type="evidence" value="ECO:0007669"/>
    <property type="project" value="InterPro"/>
</dbReference>
<dbReference type="AlphaFoldDB" id="A0A1I0V464"/>
<dbReference type="GO" id="GO:0030643">
    <property type="term" value="P:intracellular phosphate ion homeostasis"/>
    <property type="evidence" value="ECO:0007669"/>
    <property type="project" value="InterPro"/>
</dbReference>
<evidence type="ECO:0000256" key="3">
    <source>
        <dbReference type="ARBA" id="ARBA00011738"/>
    </source>
</evidence>